<name>A0ABY3VMT6_9MYCO</name>
<evidence type="ECO:0000313" key="2">
    <source>
        <dbReference type="Proteomes" id="UP001055336"/>
    </source>
</evidence>
<sequence>MARTLAVQQSRVIPVSVDEAFAGTLPIPLTTIFSRWYGPIPPVAEVRGQQGAWGTAGQTREIVFRGVGGMHEELTGVDAPHSFGYRIAGITGPLGVLVDSAEGEWTFAPSGAGSMSTTVTWAWNIHAASALTARLLPVVGLLWRGYARQSLATLSDELTR</sequence>
<keyword evidence="2" id="KW-1185">Reference proteome</keyword>
<dbReference type="InterPro" id="IPR019587">
    <property type="entry name" value="Polyketide_cyclase/dehydratase"/>
</dbReference>
<dbReference type="SUPFAM" id="SSF55961">
    <property type="entry name" value="Bet v1-like"/>
    <property type="match status" value="1"/>
</dbReference>
<proteinExistence type="predicted"/>
<organism evidence="1 2">
    <name type="scientific">Mycobacterium paraterrae</name>
    <dbReference type="NCBI Taxonomy" id="577492"/>
    <lineage>
        <taxon>Bacteria</taxon>
        <taxon>Bacillati</taxon>
        <taxon>Actinomycetota</taxon>
        <taxon>Actinomycetes</taxon>
        <taxon>Mycobacteriales</taxon>
        <taxon>Mycobacteriaceae</taxon>
        <taxon>Mycobacterium</taxon>
    </lineage>
</organism>
<dbReference type="InterPro" id="IPR023393">
    <property type="entry name" value="START-like_dom_sf"/>
</dbReference>
<evidence type="ECO:0000313" key="1">
    <source>
        <dbReference type="EMBL" id="UMB70753.1"/>
    </source>
</evidence>
<accession>A0ABY3VMT6</accession>
<dbReference type="Proteomes" id="UP001055336">
    <property type="component" value="Chromosome"/>
</dbReference>
<dbReference type="RefSeq" id="WP_240262513.1">
    <property type="nucleotide sequence ID" value="NZ_CP092488.2"/>
</dbReference>
<gene>
    <name evidence="1" type="ORF">MKK62_05480</name>
</gene>
<dbReference type="EMBL" id="CP092488">
    <property type="protein sequence ID" value="UMB70753.1"/>
    <property type="molecule type" value="Genomic_DNA"/>
</dbReference>
<dbReference type="Pfam" id="PF10604">
    <property type="entry name" value="Polyketide_cyc2"/>
    <property type="match status" value="1"/>
</dbReference>
<protein>
    <submittedName>
        <fullName evidence="1">SRPBCC family protein</fullName>
    </submittedName>
</protein>
<dbReference type="Gene3D" id="3.30.530.20">
    <property type="match status" value="1"/>
</dbReference>
<reference evidence="1" key="1">
    <citation type="submission" date="2022-08" db="EMBL/GenBank/DDBJ databases">
        <title>Whole genome sequencing of non-tuberculosis mycobacteria type-strains.</title>
        <authorList>
            <person name="Igarashi Y."/>
            <person name="Osugi A."/>
            <person name="Mitarai S."/>
        </authorList>
    </citation>
    <scope>NUCLEOTIDE SEQUENCE</scope>
    <source>
        <strain evidence="1">DSM 45127</strain>
    </source>
</reference>